<accession>A0AA86T0D9</accession>
<sequence>MVPLLALWLLHEVTVTVATSGGSGWREACPGVSDWLGPRFAAERVRRVKVGMKGAQ</sequence>
<feature type="chain" id="PRO_5041687998" evidence="1">
    <location>
        <begin position="19"/>
        <end position="56"/>
    </location>
</feature>
<dbReference type="Proteomes" id="UP001189624">
    <property type="component" value="Chromosome 5"/>
</dbReference>
<protein>
    <submittedName>
        <fullName evidence="2">Uncharacterized protein</fullName>
    </submittedName>
</protein>
<name>A0AA86T0D9_9FABA</name>
<dbReference type="Gramene" id="rna-AYBTSS11_LOCUS17295">
    <property type="protein sequence ID" value="CAJ1957615.1"/>
    <property type="gene ID" value="gene-AYBTSS11_LOCUS17295"/>
</dbReference>
<evidence type="ECO:0000313" key="2">
    <source>
        <dbReference type="EMBL" id="CAJ1957615.1"/>
    </source>
</evidence>
<proteinExistence type="predicted"/>
<dbReference type="AlphaFoldDB" id="A0AA86T0D9"/>
<organism evidence="2 3">
    <name type="scientific">Sphenostylis stenocarpa</name>
    <dbReference type="NCBI Taxonomy" id="92480"/>
    <lineage>
        <taxon>Eukaryota</taxon>
        <taxon>Viridiplantae</taxon>
        <taxon>Streptophyta</taxon>
        <taxon>Embryophyta</taxon>
        <taxon>Tracheophyta</taxon>
        <taxon>Spermatophyta</taxon>
        <taxon>Magnoliopsida</taxon>
        <taxon>eudicotyledons</taxon>
        <taxon>Gunneridae</taxon>
        <taxon>Pentapetalae</taxon>
        <taxon>rosids</taxon>
        <taxon>fabids</taxon>
        <taxon>Fabales</taxon>
        <taxon>Fabaceae</taxon>
        <taxon>Papilionoideae</taxon>
        <taxon>50 kb inversion clade</taxon>
        <taxon>NPAAA clade</taxon>
        <taxon>indigoferoid/millettioid clade</taxon>
        <taxon>Phaseoleae</taxon>
        <taxon>Sphenostylis</taxon>
    </lineage>
</organism>
<feature type="non-terminal residue" evidence="2">
    <location>
        <position position="56"/>
    </location>
</feature>
<reference evidence="2" key="1">
    <citation type="submission" date="2023-10" db="EMBL/GenBank/DDBJ databases">
        <authorList>
            <person name="Domelevo Entfellner J.-B."/>
        </authorList>
    </citation>
    <scope>NUCLEOTIDE SEQUENCE</scope>
</reference>
<evidence type="ECO:0000256" key="1">
    <source>
        <dbReference type="SAM" id="SignalP"/>
    </source>
</evidence>
<evidence type="ECO:0000313" key="3">
    <source>
        <dbReference type="Proteomes" id="UP001189624"/>
    </source>
</evidence>
<gene>
    <name evidence="2" type="ORF">AYBTSS11_LOCUS17295</name>
</gene>
<feature type="signal peptide" evidence="1">
    <location>
        <begin position="1"/>
        <end position="18"/>
    </location>
</feature>
<keyword evidence="3" id="KW-1185">Reference proteome</keyword>
<dbReference type="EMBL" id="OY731402">
    <property type="protein sequence ID" value="CAJ1957615.1"/>
    <property type="molecule type" value="Genomic_DNA"/>
</dbReference>
<keyword evidence="1" id="KW-0732">Signal</keyword>